<sequence>MTTPRYGAVTSNAIEAVFSAIKKPRNFPALDLLVCLENYILEKRTERAEKYMLYNKNQPLPIVMKKVEKIGN</sequence>
<dbReference type="EMBL" id="MBFU01000788">
    <property type="protein sequence ID" value="PVZ97575.1"/>
    <property type="molecule type" value="Genomic_DNA"/>
</dbReference>
<evidence type="ECO:0000313" key="1">
    <source>
        <dbReference type="EMBL" id="PVZ97575.1"/>
    </source>
</evidence>
<dbReference type="AlphaFoldDB" id="A0A2U1IXM8"/>
<dbReference type="Proteomes" id="UP000245591">
    <property type="component" value="Unassembled WGS sequence"/>
</dbReference>
<reference evidence="1 2" key="1">
    <citation type="journal article" date="2018" name="MBio">
        <title>Comparative Genomics Reveals the Core Gene Toolbox for the Fungus-Insect Symbiosis.</title>
        <authorList>
            <person name="Wang Y."/>
            <person name="Stata M."/>
            <person name="Wang W."/>
            <person name="Stajich J.E."/>
            <person name="White M.M."/>
            <person name="Moncalvo J.M."/>
        </authorList>
    </citation>
    <scope>NUCLEOTIDE SEQUENCE [LARGE SCALE GENOMIC DNA]</scope>
    <source>
        <strain evidence="1 2">AUS-126-30</strain>
    </source>
</reference>
<protein>
    <submittedName>
        <fullName evidence="1">Uncharacterized protein</fullName>
    </submittedName>
</protein>
<comment type="caution">
    <text evidence="1">The sequence shown here is derived from an EMBL/GenBank/DDBJ whole genome shotgun (WGS) entry which is preliminary data.</text>
</comment>
<organism evidence="1 2">
    <name type="scientific">Smittium angustum</name>
    <dbReference type="NCBI Taxonomy" id="133377"/>
    <lineage>
        <taxon>Eukaryota</taxon>
        <taxon>Fungi</taxon>
        <taxon>Fungi incertae sedis</taxon>
        <taxon>Zoopagomycota</taxon>
        <taxon>Kickxellomycotina</taxon>
        <taxon>Harpellomycetes</taxon>
        <taxon>Harpellales</taxon>
        <taxon>Legeriomycetaceae</taxon>
        <taxon>Smittium</taxon>
    </lineage>
</organism>
<gene>
    <name evidence="1" type="ORF">BB558_006461</name>
</gene>
<evidence type="ECO:0000313" key="2">
    <source>
        <dbReference type="Proteomes" id="UP000245591"/>
    </source>
</evidence>
<keyword evidence="2" id="KW-1185">Reference proteome</keyword>
<name>A0A2U1IXM8_SMIAN</name>
<proteinExistence type="predicted"/>
<accession>A0A2U1IXM8</accession>